<protein>
    <submittedName>
        <fullName evidence="5">Glycosyl transferase</fullName>
    </submittedName>
</protein>
<gene>
    <name evidence="5" type="ORF">SE18_20390</name>
</gene>
<dbReference type="OrthoDB" id="9766299at2"/>
<keyword evidence="2" id="KW-0328">Glycosyltransferase</keyword>
<dbReference type="SUPFAM" id="SSF53448">
    <property type="entry name" value="Nucleotide-diphospho-sugar transferases"/>
    <property type="match status" value="1"/>
</dbReference>
<evidence type="ECO:0000256" key="1">
    <source>
        <dbReference type="ARBA" id="ARBA00006739"/>
    </source>
</evidence>
<dbReference type="PANTHER" id="PTHR43630:SF1">
    <property type="entry name" value="POLY-BETA-1,6-N-ACETYL-D-GLUCOSAMINE SYNTHASE"/>
    <property type="match status" value="1"/>
</dbReference>
<comment type="caution">
    <text evidence="5">The sequence shown here is derived from an EMBL/GenBank/DDBJ whole genome shotgun (WGS) entry which is preliminary data.</text>
</comment>
<dbReference type="AlphaFoldDB" id="A0A0P6XF68"/>
<reference evidence="5 6" key="1">
    <citation type="submission" date="2015-07" db="EMBL/GenBank/DDBJ databases">
        <title>Whole genome sequence of Herpetosiphon geysericola DSM 7119.</title>
        <authorList>
            <person name="Hemp J."/>
            <person name="Ward L.M."/>
            <person name="Pace L.A."/>
            <person name="Fischer W.W."/>
        </authorList>
    </citation>
    <scope>NUCLEOTIDE SEQUENCE [LARGE SCALE GENOMIC DNA]</scope>
    <source>
        <strain evidence="5 6">DSM 7119</strain>
    </source>
</reference>
<dbReference type="GO" id="GO:0016757">
    <property type="term" value="F:glycosyltransferase activity"/>
    <property type="evidence" value="ECO:0007669"/>
    <property type="project" value="UniProtKB-KW"/>
</dbReference>
<dbReference type="Gene3D" id="3.90.550.10">
    <property type="entry name" value="Spore Coat Polysaccharide Biosynthesis Protein SpsA, Chain A"/>
    <property type="match status" value="1"/>
</dbReference>
<evidence type="ECO:0000313" key="6">
    <source>
        <dbReference type="Proteomes" id="UP000050277"/>
    </source>
</evidence>
<dbReference type="EMBL" id="LGKP01000032">
    <property type="protein sequence ID" value="KPL81956.1"/>
    <property type="molecule type" value="Genomic_DNA"/>
</dbReference>
<dbReference type="InterPro" id="IPR029044">
    <property type="entry name" value="Nucleotide-diphossugar_trans"/>
</dbReference>
<feature type="transmembrane region" description="Helical" evidence="4">
    <location>
        <begin position="357"/>
        <end position="379"/>
    </location>
</feature>
<keyword evidence="6" id="KW-1185">Reference proteome</keyword>
<dbReference type="Pfam" id="PF13641">
    <property type="entry name" value="Glyco_tranf_2_3"/>
    <property type="match status" value="1"/>
</dbReference>
<dbReference type="CDD" id="cd06439">
    <property type="entry name" value="CESA_like_1"/>
    <property type="match status" value="1"/>
</dbReference>
<evidence type="ECO:0000256" key="4">
    <source>
        <dbReference type="SAM" id="Phobius"/>
    </source>
</evidence>
<keyword evidence="4" id="KW-0812">Transmembrane</keyword>
<proteinExistence type="inferred from homology"/>
<dbReference type="PANTHER" id="PTHR43630">
    <property type="entry name" value="POLY-BETA-1,6-N-ACETYL-D-GLUCOSAMINE SYNTHASE"/>
    <property type="match status" value="1"/>
</dbReference>
<name>A0A0P6XF68_9CHLR</name>
<dbReference type="PATRIC" id="fig|70996.4.peg.1039"/>
<keyword evidence="4" id="KW-0472">Membrane</keyword>
<evidence type="ECO:0000256" key="2">
    <source>
        <dbReference type="ARBA" id="ARBA00022676"/>
    </source>
</evidence>
<comment type="similarity">
    <text evidence="1">Belongs to the glycosyltransferase 2 family.</text>
</comment>
<keyword evidence="4" id="KW-1133">Transmembrane helix</keyword>
<dbReference type="STRING" id="70996.SE18_20390"/>
<accession>A0A0P6XF68</accession>
<sequence length="395" mass="44559">MIAALFWLFAGSVIYTYAGYPALLTLLARFRRERGPYPHAEPAVTLLIAAYNEEAEIARKIENSLELDYPREQLQILIIADGSSDRTPEIVQQYADQGVELLYEAPRRGKMAAINRAIPFVRGDIIVFSDANNRYDANVIRELVAPFADADVGAVSGAKVIEKGDGALGESEGLYWRYESFVKKQESKLAGCTAVAGEVLAVRSDLFESPPDEIINDDTHMGMRIIARGFRIHYAPQARSHERVSQSAQDEIARRARIFAGRYQAITYARSLWPFRRPLALWQLLSHQTLRTLVAVNMVGALVMNIVAVLWPSKAKSHKLLRLAAPFNWLLLAFQILFYTMAWLGGRVDSNSKLGKVVYVPTFLVNSNWAGLIGLYRFVRRRQTTLWQRVGRRTN</sequence>
<keyword evidence="3 5" id="KW-0808">Transferase</keyword>
<evidence type="ECO:0000313" key="5">
    <source>
        <dbReference type="EMBL" id="KPL81956.1"/>
    </source>
</evidence>
<feature type="transmembrane region" description="Helical" evidence="4">
    <location>
        <begin position="323"/>
        <end position="345"/>
    </location>
</feature>
<dbReference type="RefSeq" id="WP_054536309.1">
    <property type="nucleotide sequence ID" value="NZ_LGKP01000032.1"/>
</dbReference>
<evidence type="ECO:0000256" key="3">
    <source>
        <dbReference type="ARBA" id="ARBA00022679"/>
    </source>
</evidence>
<organism evidence="5 6">
    <name type="scientific">Herpetosiphon geysericola</name>
    <dbReference type="NCBI Taxonomy" id="70996"/>
    <lineage>
        <taxon>Bacteria</taxon>
        <taxon>Bacillati</taxon>
        <taxon>Chloroflexota</taxon>
        <taxon>Chloroflexia</taxon>
        <taxon>Herpetosiphonales</taxon>
        <taxon>Herpetosiphonaceae</taxon>
        <taxon>Herpetosiphon</taxon>
    </lineage>
</organism>
<dbReference type="Proteomes" id="UP000050277">
    <property type="component" value="Unassembled WGS sequence"/>
</dbReference>
<feature type="transmembrane region" description="Helical" evidence="4">
    <location>
        <begin position="293"/>
        <end position="311"/>
    </location>
</feature>